<dbReference type="Proteomes" id="UP001148662">
    <property type="component" value="Unassembled WGS sequence"/>
</dbReference>
<proteinExistence type="predicted"/>
<reference evidence="1" key="1">
    <citation type="submission" date="2022-07" db="EMBL/GenBank/DDBJ databases">
        <title>Genome Sequence of Phlebia brevispora.</title>
        <authorList>
            <person name="Buettner E."/>
        </authorList>
    </citation>
    <scope>NUCLEOTIDE SEQUENCE</scope>
    <source>
        <strain evidence="1">MPL23</strain>
    </source>
</reference>
<gene>
    <name evidence="1" type="ORF">NM688_g3605</name>
</gene>
<protein>
    <submittedName>
        <fullName evidence="1">Uncharacterized protein</fullName>
    </submittedName>
</protein>
<keyword evidence="2" id="KW-1185">Reference proteome</keyword>
<comment type="caution">
    <text evidence="1">The sequence shown here is derived from an EMBL/GenBank/DDBJ whole genome shotgun (WGS) entry which is preliminary data.</text>
</comment>
<organism evidence="1 2">
    <name type="scientific">Phlebia brevispora</name>
    <dbReference type="NCBI Taxonomy" id="194682"/>
    <lineage>
        <taxon>Eukaryota</taxon>
        <taxon>Fungi</taxon>
        <taxon>Dikarya</taxon>
        <taxon>Basidiomycota</taxon>
        <taxon>Agaricomycotina</taxon>
        <taxon>Agaricomycetes</taxon>
        <taxon>Polyporales</taxon>
        <taxon>Meruliaceae</taxon>
        <taxon>Phlebia</taxon>
    </lineage>
</organism>
<evidence type="ECO:0000313" key="2">
    <source>
        <dbReference type="Proteomes" id="UP001148662"/>
    </source>
</evidence>
<name>A0ACC1T5Y4_9APHY</name>
<accession>A0ACC1T5Y4</accession>
<evidence type="ECO:0000313" key="1">
    <source>
        <dbReference type="EMBL" id="KAJ3553457.1"/>
    </source>
</evidence>
<sequence>MSGLIWFGTQDYQSFSKARHACDQGDGLDSYTWTEYDAREGGIQVIKDSLNNVKLTTEFLKVPGGNHGGSWAARIKGEPIDPERITHTSVIFYMGMEGLGGLEMETDEDETGLEGPVVFAGSSVDLDEFTIRVQTTLQLLWVTKHHPSATVQTRHTLADTVFLQVKSGKRKSILRTAKELLQPFQDSTAGPPDPSFVLTLPNEIFTGSTLYAVQKTFEGPFQFDVLFESASAKQKLTPSILNEGSKALSKAFNERFNEVFPVPSSYPTADPDGLREFSKAITSNLIGGIGYFYGNSIIDKSFAYEWDQEDEPSGDADDDKEEGKGPRMTEPHALLTATPSRSFFPRGFYWDEGFHLVHIGEWDNDLSLAILKDWVDLIDEEGWVAREQILGDEARSKVPQQFVTQVPNYANPPTLTMAVTAFIERLKRTTGGPSAQDLGMDFGLGSQVPLDDSPAPSIRSKYLADHELSLSYLKSIYKPLKRHYDWFRRTQRGQIKQYSRQARSRTEAYRWRGRSAEHVLTSGMDDYPRGPPHAGELHLDLISWMAFFTRTMRDIADFVGEVEDAAAFREIERATLDNIEDLHWSEENQMYCDADVNDDDESYHVCHKGYLSLFPFLLGLLPPDSPHLGAILDMLRNPNHLWSPYGIRSLSASHPEFGQGENYWKGPIWIQMNYLALKVLHTKYAAEEGPYRGLAHDIYVELRRNIVDNVYKEYRRTGYVWEQYDALTGEGRRSHPFTGWTSLVTLSKHYPFYDPPSNPDIGYISLVRKIPMIAAKCPCTD</sequence>
<dbReference type="EMBL" id="JANHOG010000537">
    <property type="protein sequence ID" value="KAJ3553457.1"/>
    <property type="molecule type" value="Genomic_DNA"/>
</dbReference>